<dbReference type="AlphaFoldDB" id="A0A450WM52"/>
<dbReference type="EMBL" id="CAADFA010000473">
    <property type="protein sequence ID" value="VFJ68019.1"/>
    <property type="molecule type" value="Genomic_DNA"/>
</dbReference>
<gene>
    <name evidence="2" type="ORF">BECKFM1743A_GA0114220_105392</name>
    <name evidence="3" type="ORF">BECKFM1743B_GA0114221_105261</name>
    <name evidence="1" type="ORF">BECKFM1743C_GA0114222_104731</name>
</gene>
<evidence type="ECO:0000313" key="2">
    <source>
        <dbReference type="EMBL" id="VFJ70282.1"/>
    </source>
</evidence>
<sequence>MTVTSFTMRVCLRAKPNKCFILDYQVFGDNLMRFFDAEVMPKL</sequence>
<name>A0A450WM52_9GAMM</name>
<evidence type="ECO:0000313" key="3">
    <source>
        <dbReference type="EMBL" id="VFK18116.1"/>
    </source>
</evidence>
<evidence type="ECO:0000313" key="1">
    <source>
        <dbReference type="EMBL" id="VFJ68019.1"/>
    </source>
</evidence>
<organism evidence="3">
    <name type="scientific">Candidatus Kentrum sp. FM</name>
    <dbReference type="NCBI Taxonomy" id="2126340"/>
    <lineage>
        <taxon>Bacteria</taxon>
        <taxon>Pseudomonadati</taxon>
        <taxon>Pseudomonadota</taxon>
        <taxon>Gammaproteobacteria</taxon>
        <taxon>Candidatus Kentrum</taxon>
    </lineage>
</organism>
<dbReference type="EMBL" id="CAADFL010000526">
    <property type="protein sequence ID" value="VFK18116.1"/>
    <property type="molecule type" value="Genomic_DNA"/>
</dbReference>
<dbReference type="EMBL" id="CAADEZ010000539">
    <property type="protein sequence ID" value="VFJ70282.1"/>
    <property type="molecule type" value="Genomic_DNA"/>
</dbReference>
<proteinExistence type="predicted"/>
<protein>
    <submittedName>
        <fullName evidence="3">Uncharacterized protein</fullName>
    </submittedName>
</protein>
<accession>A0A450WM52</accession>
<reference evidence="3" key="1">
    <citation type="submission" date="2019-02" db="EMBL/GenBank/DDBJ databases">
        <authorList>
            <person name="Gruber-Vodicka R. H."/>
            <person name="Seah K. B. B."/>
        </authorList>
    </citation>
    <scope>NUCLEOTIDE SEQUENCE</scope>
    <source>
        <strain evidence="2">BECK_BZ163</strain>
        <strain evidence="3">BECK_BZ164</strain>
        <strain evidence="1">BECK_BZ165</strain>
    </source>
</reference>